<name>A0A4Y7PKE3_9AGAM</name>
<gene>
    <name evidence="1" type="ORF">BD410DRAFT_103645</name>
</gene>
<reference evidence="1 2" key="1">
    <citation type="submission" date="2018-06" db="EMBL/GenBank/DDBJ databases">
        <title>A transcriptomic atlas of mushroom development highlights an independent origin of complex multicellularity.</title>
        <authorList>
            <consortium name="DOE Joint Genome Institute"/>
            <person name="Krizsan K."/>
            <person name="Almasi E."/>
            <person name="Merenyi Z."/>
            <person name="Sahu N."/>
            <person name="Viragh M."/>
            <person name="Koszo T."/>
            <person name="Mondo S."/>
            <person name="Kiss B."/>
            <person name="Balint B."/>
            <person name="Kues U."/>
            <person name="Barry K."/>
            <person name="Hegedus J.C."/>
            <person name="Henrissat B."/>
            <person name="Johnson J."/>
            <person name="Lipzen A."/>
            <person name="Ohm R."/>
            <person name="Nagy I."/>
            <person name="Pangilinan J."/>
            <person name="Yan J."/>
            <person name="Xiong Y."/>
            <person name="Grigoriev I.V."/>
            <person name="Hibbett D.S."/>
            <person name="Nagy L.G."/>
        </authorList>
    </citation>
    <scope>NUCLEOTIDE SEQUENCE [LARGE SCALE GENOMIC DNA]</scope>
    <source>
        <strain evidence="1 2">SZMC22713</strain>
    </source>
</reference>
<organism evidence="1 2">
    <name type="scientific">Rickenella mellea</name>
    <dbReference type="NCBI Taxonomy" id="50990"/>
    <lineage>
        <taxon>Eukaryota</taxon>
        <taxon>Fungi</taxon>
        <taxon>Dikarya</taxon>
        <taxon>Basidiomycota</taxon>
        <taxon>Agaricomycotina</taxon>
        <taxon>Agaricomycetes</taxon>
        <taxon>Hymenochaetales</taxon>
        <taxon>Rickenellaceae</taxon>
        <taxon>Rickenella</taxon>
    </lineage>
</organism>
<keyword evidence="2" id="KW-1185">Reference proteome</keyword>
<dbReference type="Proteomes" id="UP000294933">
    <property type="component" value="Unassembled WGS sequence"/>
</dbReference>
<evidence type="ECO:0000313" key="2">
    <source>
        <dbReference type="Proteomes" id="UP000294933"/>
    </source>
</evidence>
<sequence>MLDLATSLCGCTLPLPFLTETFSFSLALACSDDAGDLHHTHFPLSALSVTLLQQQQVRSRDHRRSRIIAHRHHRHPLPLLGYPSPPSHYPSPHFYEPSLLFPPPALSFSRAAWSHGDLSVHHFVPILNMYTPCTQCSLSFAVHYM</sequence>
<protein>
    <submittedName>
        <fullName evidence="1">Uncharacterized protein</fullName>
    </submittedName>
</protein>
<accession>A0A4Y7PKE3</accession>
<dbReference type="AlphaFoldDB" id="A0A4Y7PKE3"/>
<evidence type="ECO:0000313" key="1">
    <source>
        <dbReference type="EMBL" id="TDL15578.1"/>
    </source>
</evidence>
<proteinExistence type="predicted"/>
<dbReference type="VEuPathDB" id="FungiDB:BD410DRAFT_103645"/>
<dbReference type="EMBL" id="ML170270">
    <property type="protein sequence ID" value="TDL15578.1"/>
    <property type="molecule type" value="Genomic_DNA"/>
</dbReference>